<organism evidence="2 3">
    <name type="scientific">Nocardia pseudobrasiliensis</name>
    <dbReference type="NCBI Taxonomy" id="45979"/>
    <lineage>
        <taxon>Bacteria</taxon>
        <taxon>Bacillati</taxon>
        <taxon>Actinomycetota</taxon>
        <taxon>Actinomycetes</taxon>
        <taxon>Mycobacteriales</taxon>
        <taxon>Nocardiaceae</taxon>
        <taxon>Nocardia</taxon>
    </lineage>
</organism>
<accession>A0A370HSX3</accession>
<proteinExistence type="predicted"/>
<feature type="transmembrane region" description="Helical" evidence="1">
    <location>
        <begin position="220"/>
        <end position="240"/>
    </location>
</feature>
<keyword evidence="1" id="KW-1133">Transmembrane helix</keyword>
<feature type="transmembrane region" description="Helical" evidence="1">
    <location>
        <begin position="165"/>
        <end position="181"/>
    </location>
</feature>
<dbReference type="STRING" id="1210086.GCA_001613105_05812"/>
<dbReference type="Proteomes" id="UP000254869">
    <property type="component" value="Unassembled WGS sequence"/>
</dbReference>
<dbReference type="EMBL" id="QQBC01000013">
    <property type="protein sequence ID" value="RDI61616.1"/>
    <property type="molecule type" value="Genomic_DNA"/>
</dbReference>
<protein>
    <submittedName>
        <fullName evidence="2">Uncharacterized protein</fullName>
    </submittedName>
</protein>
<reference evidence="2 3" key="1">
    <citation type="submission" date="2018-07" db="EMBL/GenBank/DDBJ databases">
        <title>Genomic Encyclopedia of Type Strains, Phase IV (KMG-IV): sequencing the most valuable type-strain genomes for metagenomic binning, comparative biology and taxonomic classification.</title>
        <authorList>
            <person name="Goeker M."/>
        </authorList>
    </citation>
    <scope>NUCLEOTIDE SEQUENCE [LARGE SCALE GENOMIC DNA]</scope>
    <source>
        <strain evidence="2 3">DSM 44290</strain>
    </source>
</reference>
<feature type="transmembrane region" description="Helical" evidence="1">
    <location>
        <begin position="92"/>
        <end position="111"/>
    </location>
</feature>
<evidence type="ECO:0000256" key="1">
    <source>
        <dbReference type="SAM" id="Phobius"/>
    </source>
</evidence>
<feature type="transmembrane region" description="Helical" evidence="1">
    <location>
        <begin position="58"/>
        <end position="80"/>
    </location>
</feature>
<feature type="transmembrane region" description="Helical" evidence="1">
    <location>
        <begin position="141"/>
        <end position="159"/>
    </location>
</feature>
<dbReference type="AlphaFoldDB" id="A0A370HSX3"/>
<name>A0A370HSX3_9NOCA</name>
<evidence type="ECO:0000313" key="3">
    <source>
        <dbReference type="Proteomes" id="UP000254869"/>
    </source>
</evidence>
<keyword evidence="3" id="KW-1185">Reference proteome</keyword>
<comment type="caution">
    <text evidence="2">The sequence shown here is derived from an EMBL/GenBank/DDBJ whole genome shotgun (WGS) entry which is preliminary data.</text>
</comment>
<gene>
    <name evidence="2" type="ORF">DFR76_113117</name>
</gene>
<feature type="transmembrane region" description="Helical" evidence="1">
    <location>
        <begin position="246"/>
        <end position="265"/>
    </location>
</feature>
<evidence type="ECO:0000313" key="2">
    <source>
        <dbReference type="EMBL" id="RDI61616.1"/>
    </source>
</evidence>
<sequence length="299" mass="31290">MADTLGRVSSAGAGGAGLAVGPVGVVGGSDGELVPVRPLAFRELLDLPFALIQGHVRLLAGLIAPVYVVAVGVVVGVTAAGSGVTGGSDDGTAWAAIVSTLVCAWLLRLFVRGVATPIGLAGVHLRAIGWRGALAEMRARFGALLAFQGIYTLIGAGVLIPATPLMITLLPAIVWLSWLRAKRFAVLPVLFEEGGGYRAAVARAKILAVGAEWQIAGLWLYLRGLLLVLVVPVLGIPLFLSDFSGTHRWAVIVLVTAAALLIVTFTEVVDSATRVVAYVDRRCRREAWDIRIPVGGRIR</sequence>
<keyword evidence="1" id="KW-0812">Transmembrane</keyword>
<keyword evidence="1" id="KW-0472">Membrane</keyword>